<protein>
    <submittedName>
        <fullName evidence="3">Leucine rich repeat containing 9</fullName>
    </submittedName>
</protein>
<dbReference type="InterPro" id="IPR050836">
    <property type="entry name" value="SDS22/Internalin_LRR"/>
</dbReference>
<dbReference type="Pfam" id="PF13855">
    <property type="entry name" value="LRR_8"/>
    <property type="match status" value="1"/>
</dbReference>
<evidence type="ECO:0000256" key="2">
    <source>
        <dbReference type="ARBA" id="ARBA00022737"/>
    </source>
</evidence>
<dbReference type="STRING" id="109280.ENSHCOP00000017081"/>
<dbReference type="InterPro" id="IPR025875">
    <property type="entry name" value="Leu-rich_rpt_4"/>
</dbReference>
<keyword evidence="1" id="KW-0433">Leucine-rich repeat</keyword>
<dbReference type="SUPFAM" id="SSF52058">
    <property type="entry name" value="L domain-like"/>
    <property type="match status" value="1"/>
</dbReference>
<name>A0A3Q2YGE2_HIPCM</name>
<dbReference type="Ensembl" id="ENSHCOT00000025360.1">
    <property type="protein sequence ID" value="ENSHCOP00000017081.1"/>
    <property type="gene ID" value="ENSHCOG00000020989.1"/>
</dbReference>
<organism evidence="3 4">
    <name type="scientific">Hippocampus comes</name>
    <name type="common">Tiger tail seahorse</name>
    <dbReference type="NCBI Taxonomy" id="109280"/>
    <lineage>
        <taxon>Eukaryota</taxon>
        <taxon>Metazoa</taxon>
        <taxon>Chordata</taxon>
        <taxon>Craniata</taxon>
        <taxon>Vertebrata</taxon>
        <taxon>Euteleostomi</taxon>
        <taxon>Actinopterygii</taxon>
        <taxon>Neopterygii</taxon>
        <taxon>Teleostei</taxon>
        <taxon>Neoteleostei</taxon>
        <taxon>Acanthomorphata</taxon>
        <taxon>Syngnathiaria</taxon>
        <taxon>Syngnathiformes</taxon>
        <taxon>Syngnathoidei</taxon>
        <taxon>Syngnathidae</taxon>
        <taxon>Hippocampus</taxon>
    </lineage>
</organism>
<dbReference type="InterPro" id="IPR003591">
    <property type="entry name" value="Leu-rich_rpt_typical-subtyp"/>
</dbReference>
<dbReference type="SMART" id="SM00369">
    <property type="entry name" value="LRR_TYP"/>
    <property type="match status" value="7"/>
</dbReference>
<reference evidence="3" key="2">
    <citation type="submission" date="2025-09" db="UniProtKB">
        <authorList>
            <consortium name="Ensembl"/>
        </authorList>
    </citation>
    <scope>IDENTIFICATION</scope>
</reference>
<sequence>HCTSFCDSINISFIPQQCMANGLSYDDLAEEVSNVTSLEIILSGFPRMVGLSFFPMLRQLQILGQDIKRIEGLESCPLLQELWVVECKLTKISGLQHCPDLKKLYLYDNKITEIKNLKFLVNIEVLWLNNNYISQIQPYLSILLLSVYSCLCLTKIVTDLALSDFTSTPNPLCLLCNYATHVMFHLPLLLFLDTYDVSSTQINEVAESAVMKKMMFYNMRVRIPRRNLKETLLRLLKKKNASLESPKESIRSLNYTLKNVGTPPENLSTKGDSCDPSAEQILRKIEVLQQRLAIWTRRLHDIESWHQHNVSQATETMEDSVHFMSTELQSVGNIRMEEGSSTDPWFTSCCDLLLSRFSLSDFMSHGITGIKINRVVRIHNSGLRLRFKDKLQSLLAREDSVTLAQNYKQQLEHLFYVGDSDQNREDVLSILEEGFKSAKEYKHAKFLMVFSAQNRPLEKKVYPRAASVYRNGLHTTIPKGRKWFVFDNELVLPEYMICFEYLTGVSGSISIGSLFLSDPQAVNMEPVLEPQPKLGNLNETVLLNVSGVLNLHNNGLSSLKGIPPLPALRHLTLSFNELTSLNHFAHMPNLEFLDVSFNQLVSLEGLQELKQLTHLDLSWNQLTNAGDVSTVLKIHTPALQILETQHNPWNKVSVMKLRKLDNTLVAEEEVANAVHKTTRTVLTQEILIACSHTNDERPRSLSLVSTTQLLSELIPPPRDLSPDLQPDWASKITSLNLDNQKICQMSHLDALVNLRWASFNNNYISEVEGLDFCTNLEELSLNNNNISTLSGLSHLQNLSKLSMDGNQLSNFDAIVLDQLHSLTFLSVENNLITSLHGIHRCSALLELYAGNNHISVSRDIYYLKVLENLIILDLYGNPLAENLKNYRIYVVFHLPNLKALDGSECENAKAMFGGRLTPDLVAEKLGHSHYSSITYLTVNSCSIRSVDLSPIDLFFNVHTINLDHNNLTCFSGLIHLPNVKVQTRAMT</sequence>
<accession>A0A3Q2YGE2</accession>
<dbReference type="Gene3D" id="3.80.10.10">
    <property type="entry name" value="Ribonuclease Inhibitor"/>
    <property type="match status" value="4"/>
</dbReference>
<dbReference type="PROSITE" id="PS51450">
    <property type="entry name" value="LRR"/>
    <property type="match status" value="7"/>
</dbReference>
<dbReference type="SMART" id="SM00365">
    <property type="entry name" value="LRR_SD22"/>
    <property type="match status" value="10"/>
</dbReference>
<reference evidence="3" key="1">
    <citation type="submission" date="2025-08" db="UniProtKB">
        <authorList>
            <consortium name="Ensembl"/>
        </authorList>
    </citation>
    <scope>IDENTIFICATION</scope>
</reference>
<proteinExistence type="predicted"/>
<evidence type="ECO:0000256" key="1">
    <source>
        <dbReference type="ARBA" id="ARBA00022614"/>
    </source>
</evidence>
<evidence type="ECO:0000313" key="4">
    <source>
        <dbReference type="Proteomes" id="UP000264820"/>
    </source>
</evidence>
<dbReference type="InterPro" id="IPR032675">
    <property type="entry name" value="LRR_dom_sf"/>
</dbReference>
<dbReference type="PANTHER" id="PTHR46652">
    <property type="entry name" value="LEUCINE-RICH REPEAT AND IQ DOMAIN-CONTAINING PROTEIN 1-RELATED"/>
    <property type="match status" value="1"/>
</dbReference>
<keyword evidence="4" id="KW-1185">Reference proteome</keyword>
<dbReference type="InterPro" id="IPR001611">
    <property type="entry name" value="Leu-rich_rpt"/>
</dbReference>
<dbReference type="GeneTree" id="ENSGT00940000158583"/>
<dbReference type="Pfam" id="PF12799">
    <property type="entry name" value="LRR_4"/>
    <property type="match status" value="2"/>
</dbReference>
<keyword evidence="2" id="KW-0677">Repeat</keyword>
<dbReference type="Proteomes" id="UP000264820">
    <property type="component" value="Unplaced"/>
</dbReference>
<dbReference type="PANTHER" id="PTHR46652:SF3">
    <property type="entry name" value="LEUCINE-RICH REPEAT-CONTAINING PROTEIN 9"/>
    <property type="match status" value="1"/>
</dbReference>
<dbReference type="AlphaFoldDB" id="A0A3Q2YGE2"/>
<evidence type="ECO:0000313" key="3">
    <source>
        <dbReference type="Ensembl" id="ENSHCOP00000017081.1"/>
    </source>
</evidence>
<dbReference type="OMA" id="DXLEREL"/>